<gene>
    <name evidence="1" type="ORF">M9H77_15437</name>
</gene>
<name>A0ACC0AYH7_CATRO</name>
<protein>
    <submittedName>
        <fullName evidence="1">Uncharacterized protein</fullName>
    </submittedName>
</protein>
<dbReference type="EMBL" id="CM044704">
    <property type="protein sequence ID" value="KAI5665584.1"/>
    <property type="molecule type" value="Genomic_DNA"/>
</dbReference>
<accession>A0ACC0AYH7</accession>
<evidence type="ECO:0000313" key="1">
    <source>
        <dbReference type="EMBL" id="KAI5665584.1"/>
    </source>
</evidence>
<sequence length="486" mass="55582">MDDTPSIRSLKTKRFRWWFSRKKKKADPFNHLGEVSDEGEEDDYMDSRSFEMDPCIAADELRVFVGTWNVAGRSPVGSLAVDLDDWLNLKESADIYVLGFQEIVPLKAKNIIGGENQTEATNWNLLIGRTLNDKYGCPWLTPFINPINSESYRYVGNSESQRQHVFNSRISTTPMRNYQVEQSSIRYSRYKLIASKKMVGVFVSVWMRRALLKRYNVSDVKICSVACGIMGYLGNKGSVSVSMSIGGTSFCFVAAHLASGEKKGDEGKRNHQVSEIFRRTSFPRLRQDGDSLVPLTILGHDRIFWFGDLNYRLYLEDNLARDLIKKKDWRALQKFDQLQKELDDGGVFQGWREGNIEFAPTYKYSSTNCERYSGGVPNRIGEKQRTPAWCDRILWYGKGVKQISYFRSESKFSDHRPVSALFSTKIQVVKCSNRRAIAPEPVTSGAVPNKIEQDKTDEEAKTNLQSLIEEDAKTFPANKHTKRVNR</sequence>
<reference evidence="2" key="1">
    <citation type="journal article" date="2023" name="Nat. Plants">
        <title>Single-cell RNA sequencing provides a high-resolution roadmap for understanding the multicellular compartmentation of specialized metabolism.</title>
        <authorList>
            <person name="Sun S."/>
            <person name="Shen X."/>
            <person name="Li Y."/>
            <person name="Li Y."/>
            <person name="Wang S."/>
            <person name="Li R."/>
            <person name="Zhang H."/>
            <person name="Shen G."/>
            <person name="Guo B."/>
            <person name="Wei J."/>
            <person name="Xu J."/>
            <person name="St-Pierre B."/>
            <person name="Chen S."/>
            <person name="Sun C."/>
        </authorList>
    </citation>
    <scope>NUCLEOTIDE SEQUENCE [LARGE SCALE GENOMIC DNA]</scope>
</reference>
<comment type="caution">
    <text evidence="1">The sequence shown here is derived from an EMBL/GenBank/DDBJ whole genome shotgun (WGS) entry which is preliminary data.</text>
</comment>
<dbReference type="Proteomes" id="UP001060085">
    <property type="component" value="Linkage Group LG04"/>
</dbReference>
<proteinExistence type="predicted"/>
<keyword evidence="2" id="KW-1185">Reference proteome</keyword>
<evidence type="ECO:0000313" key="2">
    <source>
        <dbReference type="Proteomes" id="UP001060085"/>
    </source>
</evidence>
<organism evidence="1 2">
    <name type="scientific">Catharanthus roseus</name>
    <name type="common">Madagascar periwinkle</name>
    <name type="synonym">Vinca rosea</name>
    <dbReference type="NCBI Taxonomy" id="4058"/>
    <lineage>
        <taxon>Eukaryota</taxon>
        <taxon>Viridiplantae</taxon>
        <taxon>Streptophyta</taxon>
        <taxon>Embryophyta</taxon>
        <taxon>Tracheophyta</taxon>
        <taxon>Spermatophyta</taxon>
        <taxon>Magnoliopsida</taxon>
        <taxon>eudicotyledons</taxon>
        <taxon>Gunneridae</taxon>
        <taxon>Pentapetalae</taxon>
        <taxon>asterids</taxon>
        <taxon>lamiids</taxon>
        <taxon>Gentianales</taxon>
        <taxon>Apocynaceae</taxon>
        <taxon>Rauvolfioideae</taxon>
        <taxon>Vinceae</taxon>
        <taxon>Catharanthinae</taxon>
        <taxon>Catharanthus</taxon>
    </lineage>
</organism>